<evidence type="ECO:0000313" key="2">
    <source>
        <dbReference type="EMBL" id="GGB26757.1"/>
    </source>
</evidence>
<dbReference type="Proteomes" id="UP000621492">
    <property type="component" value="Unassembled WGS sequence"/>
</dbReference>
<name>A0A9W5TTH1_9BACI</name>
<keyword evidence="3" id="KW-1185">Reference proteome</keyword>
<dbReference type="AlphaFoldDB" id="A0A9W5TTH1"/>
<evidence type="ECO:0000256" key="1">
    <source>
        <dbReference type="SAM" id="MobiDB-lite"/>
    </source>
</evidence>
<comment type="caution">
    <text evidence="2">The sequence shown here is derived from an EMBL/GenBank/DDBJ whole genome shotgun (WGS) entry which is preliminary data.</text>
</comment>
<dbReference type="Pfam" id="PF05133">
    <property type="entry name" value="SPP1_portal"/>
    <property type="match status" value="1"/>
</dbReference>
<dbReference type="EMBL" id="BMJD01000001">
    <property type="protein sequence ID" value="GGB26757.1"/>
    <property type="molecule type" value="Genomic_DNA"/>
</dbReference>
<accession>A0A9W5TTH1</accession>
<protein>
    <submittedName>
        <fullName evidence="2">Minor capsid protein, phage associated</fullName>
    </submittedName>
</protein>
<dbReference type="NCBIfam" id="TIGR01542">
    <property type="entry name" value="A118_put_portal"/>
    <property type="match status" value="1"/>
</dbReference>
<sequence length="513" mass="59351">MNVIDRIKNLFKRGGYALTEGTLKTINDHPKINIDPNELARIERNFAEYKGEYPKVEYLNSMGELRERDYMYLNMMKLSSELLSGLVFNEQCEIVVSDADDDKEQNTFKNADDFIQHVFEHNDFKKNLMRYLDPMFAIGGIAVRPYVDQATGEIEFSWALANAFFPLRSNSNGITEGVIKSVTTKMEQKKTIYYTLLEFHEWVNDLYVITNELYKTDNKGEIGKRVPLNELYEDLQEKTEIAGLTRPNFNYLKPAGFNNIHPHSPLGLGITDNCKPTLKQINDTYDQFNWELRMGQRTVFISDQMLKVRPDEHGEPPRPVFDPDVNVFKLAKMEFDQEFVKDVTNDIRTEQYVSAINHHLKTLEMDLQLSVGTFSFDGKSMKTATEVVSENSLTYRTRNNHVNEVEKFIKGLVVSVLELAKAYKLFSGEIPTFEHIGVDFDDGVFQDRSALLQFYGQAKTYGFIPSVEAIQRLFEVPKETAEQWLKDMQAEQLANDPMEREYQSQKDTYGEEE</sequence>
<dbReference type="PIRSF" id="PIRSF011911">
    <property type="entry name" value="A118_put_portal"/>
    <property type="match status" value="1"/>
</dbReference>
<dbReference type="InterPro" id="IPR021145">
    <property type="entry name" value="Portal_protein_SPP1_Gp6-like"/>
</dbReference>
<evidence type="ECO:0000313" key="3">
    <source>
        <dbReference type="Proteomes" id="UP000621492"/>
    </source>
</evidence>
<reference evidence="2" key="2">
    <citation type="submission" date="2020-09" db="EMBL/GenBank/DDBJ databases">
        <authorList>
            <person name="Sun Q."/>
            <person name="Zhou Y."/>
        </authorList>
    </citation>
    <scope>NUCLEOTIDE SEQUENCE</scope>
    <source>
        <strain evidence="2">CGMCC 1.15454</strain>
    </source>
</reference>
<gene>
    <name evidence="2" type="ORF">GCM10011409_00080</name>
</gene>
<organism evidence="2 3">
    <name type="scientific">Lentibacillus populi</name>
    <dbReference type="NCBI Taxonomy" id="1827502"/>
    <lineage>
        <taxon>Bacteria</taxon>
        <taxon>Bacillati</taxon>
        <taxon>Bacillota</taxon>
        <taxon>Bacilli</taxon>
        <taxon>Bacillales</taxon>
        <taxon>Bacillaceae</taxon>
        <taxon>Lentibacillus</taxon>
    </lineage>
</organism>
<dbReference type="InterPro" id="IPR006432">
    <property type="entry name" value="Phage_portal_A118-type"/>
</dbReference>
<proteinExistence type="predicted"/>
<reference evidence="2" key="1">
    <citation type="journal article" date="2014" name="Int. J. Syst. Evol. Microbiol.">
        <title>Complete genome sequence of Corynebacterium casei LMG S-19264T (=DSM 44701T), isolated from a smear-ripened cheese.</title>
        <authorList>
            <consortium name="US DOE Joint Genome Institute (JGI-PGF)"/>
            <person name="Walter F."/>
            <person name="Albersmeier A."/>
            <person name="Kalinowski J."/>
            <person name="Ruckert C."/>
        </authorList>
    </citation>
    <scope>NUCLEOTIDE SEQUENCE</scope>
    <source>
        <strain evidence="2">CGMCC 1.15454</strain>
    </source>
</reference>
<feature type="region of interest" description="Disordered" evidence="1">
    <location>
        <begin position="491"/>
        <end position="513"/>
    </location>
</feature>